<dbReference type="InterPro" id="IPR050727">
    <property type="entry name" value="GH43_arabinanases"/>
</dbReference>
<reference evidence="5" key="1">
    <citation type="submission" date="2018-05" db="EMBL/GenBank/DDBJ databases">
        <authorList>
            <person name="Lanie J.A."/>
            <person name="Ng W.-L."/>
            <person name="Kazmierczak K.M."/>
            <person name="Andrzejewski T.M."/>
            <person name="Davidsen T.M."/>
            <person name="Wayne K.J."/>
            <person name="Tettelin H."/>
            <person name="Glass J.I."/>
            <person name="Rusch D."/>
            <person name="Podicherti R."/>
            <person name="Tsui H.-C.T."/>
            <person name="Winkler M.E."/>
        </authorList>
    </citation>
    <scope>NUCLEOTIDE SEQUENCE</scope>
</reference>
<keyword evidence="4" id="KW-0326">Glycosidase</keyword>
<proteinExistence type="inferred from homology"/>
<sequence>MRKLILLLLVLIGCTSKKNTEIKINSVSFSYTILKGLEPENGVIRRDPSDVIKMGDTYYLWYTKTEIAEFGYSGYNASIWYASSKDGETWEEKGEAIPRGNTGSWDTYSVFTPNIIVAKGKYYLFYTGVKPTPGNQEGKFENNSETDITAIGLTVSDSPDGPFVRVSSKPTLEISDSIDHFDSYRIDDACMVYRNNKYYLYYKGRSRKYGKEGPRHTKLGVAIADKPYGPYTKHENNPIIKSGHEVMVWPYQGGIMGLISSHGPEGKTLQFSEDGINFKKVASFGDDYPKAPGSYRVGNFRDASKQDEGISWGISMFYGNIKNNKWPHLFRYEIKLEESKYKK</sequence>
<comment type="pathway">
    <text evidence="1">Glycan metabolism; L-arabinan degradation.</text>
</comment>
<dbReference type="SUPFAM" id="SSF75005">
    <property type="entry name" value="Arabinanase/levansucrase/invertase"/>
    <property type="match status" value="1"/>
</dbReference>
<dbReference type="PANTHER" id="PTHR43301">
    <property type="entry name" value="ARABINAN ENDO-1,5-ALPHA-L-ARABINOSIDASE"/>
    <property type="match status" value="1"/>
</dbReference>
<dbReference type="EMBL" id="UINC01001901">
    <property type="protein sequence ID" value="SUZ90525.1"/>
    <property type="molecule type" value="Genomic_DNA"/>
</dbReference>
<name>A0A381RFE4_9ZZZZ</name>
<evidence type="ECO:0000256" key="3">
    <source>
        <dbReference type="ARBA" id="ARBA00022801"/>
    </source>
</evidence>
<gene>
    <name evidence="5" type="ORF">METZ01_LOCUS43379</name>
</gene>
<dbReference type="AlphaFoldDB" id="A0A381RFE4"/>
<accession>A0A381RFE4</accession>
<dbReference type="InterPro" id="IPR023296">
    <property type="entry name" value="Glyco_hydro_beta-prop_sf"/>
</dbReference>
<organism evidence="5">
    <name type="scientific">marine metagenome</name>
    <dbReference type="NCBI Taxonomy" id="408172"/>
    <lineage>
        <taxon>unclassified sequences</taxon>
        <taxon>metagenomes</taxon>
        <taxon>ecological metagenomes</taxon>
    </lineage>
</organism>
<evidence type="ECO:0000256" key="1">
    <source>
        <dbReference type="ARBA" id="ARBA00004834"/>
    </source>
</evidence>
<dbReference type="InterPro" id="IPR006710">
    <property type="entry name" value="Glyco_hydro_43"/>
</dbReference>
<dbReference type="Gene3D" id="2.115.10.20">
    <property type="entry name" value="Glycosyl hydrolase domain, family 43"/>
    <property type="match status" value="1"/>
</dbReference>
<dbReference type="GO" id="GO:0005975">
    <property type="term" value="P:carbohydrate metabolic process"/>
    <property type="evidence" value="ECO:0007669"/>
    <property type="project" value="InterPro"/>
</dbReference>
<protein>
    <recommendedName>
        <fullName evidence="6">Xylosidase/arabinosidase</fullName>
    </recommendedName>
</protein>
<dbReference type="GO" id="GO:0004553">
    <property type="term" value="F:hydrolase activity, hydrolyzing O-glycosyl compounds"/>
    <property type="evidence" value="ECO:0007669"/>
    <property type="project" value="InterPro"/>
</dbReference>
<keyword evidence="3" id="KW-0378">Hydrolase</keyword>
<dbReference type="Pfam" id="PF04616">
    <property type="entry name" value="Glyco_hydro_43"/>
    <property type="match status" value="1"/>
</dbReference>
<dbReference type="PANTHER" id="PTHR43301:SF3">
    <property type="entry name" value="ARABINAN ENDO-1,5-ALPHA-L-ARABINOSIDASE A-RELATED"/>
    <property type="match status" value="1"/>
</dbReference>
<evidence type="ECO:0000256" key="2">
    <source>
        <dbReference type="ARBA" id="ARBA00009865"/>
    </source>
</evidence>
<evidence type="ECO:0000313" key="5">
    <source>
        <dbReference type="EMBL" id="SUZ90525.1"/>
    </source>
</evidence>
<evidence type="ECO:0000256" key="4">
    <source>
        <dbReference type="ARBA" id="ARBA00023295"/>
    </source>
</evidence>
<comment type="similarity">
    <text evidence="2">Belongs to the glycosyl hydrolase 43 family.</text>
</comment>
<evidence type="ECO:0008006" key="6">
    <source>
        <dbReference type="Google" id="ProtNLM"/>
    </source>
</evidence>